<dbReference type="KEGG" id="dpx:DAPPUDRAFT_120496"/>
<evidence type="ECO:0000313" key="1">
    <source>
        <dbReference type="EMBL" id="EFX62128.1"/>
    </source>
</evidence>
<name>E9I1K3_DAPPU</name>
<dbReference type="EMBL" id="GL733804">
    <property type="protein sequence ID" value="EFX62128.1"/>
    <property type="molecule type" value="Genomic_DNA"/>
</dbReference>
<sequence>MANTFTVSCTYYKHKGIADSCATPVAARSETTNLIPHLQKVGGRGHLLLCREGRLRFPPDLLEKFSTSPVGFEIPCKNVDTKEGEIRSGGGRRRSVGSRSYYQIEKSTQFPGEIEDVRGLRSPASSISQKIGDIPRKMDVPNLKMALVVQGKQQENISKEEEAAARKQLVELTWRLANLEEKRDVGNKRKRHWKSAVSNIRFCWKNCCTASEEGMVFLVQGTISLRRNNNGIAVGVGVRAANVDGGENLAIDGNMAFLAGRNAEVDVGGAHAAGGKKKKRNNRRKNLKRKFHTLFVPVLFMTEVTQDTIFNPLTSSLRVKPLPPQEDAPYAFGSAPVLVWVIQDDLQSNLFAYIHFPLRSIRGGSLKDSGLFFSQLRADIARVKRILTLAELFLASTMIGCSDEEILIQGYLEEAKSTSIFLQQVAACREILKIISWKFTSYKKGTSKTYKLLCFILHNLLPFKGVS</sequence>
<reference evidence="1 2" key="1">
    <citation type="journal article" date="2011" name="Science">
        <title>The ecoresponsive genome of Daphnia pulex.</title>
        <authorList>
            <person name="Colbourne J.K."/>
            <person name="Pfrender M.E."/>
            <person name="Gilbert D."/>
            <person name="Thomas W.K."/>
            <person name="Tucker A."/>
            <person name="Oakley T.H."/>
            <person name="Tokishita S."/>
            <person name="Aerts A."/>
            <person name="Arnold G.J."/>
            <person name="Basu M.K."/>
            <person name="Bauer D.J."/>
            <person name="Caceres C.E."/>
            <person name="Carmel L."/>
            <person name="Casola C."/>
            <person name="Choi J.H."/>
            <person name="Detter J.C."/>
            <person name="Dong Q."/>
            <person name="Dusheyko S."/>
            <person name="Eads B.D."/>
            <person name="Frohlich T."/>
            <person name="Geiler-Samerotte K.A."/>
            <person name="Gerlach D."/>
            <person name="Hatcher P."/>
            <person name="Jogdeo S."/>
            <person name="Krijgsveld J."/>
            <person name="Kriventseva E.V."/>
            <person name="Kultz D."/>
            <person name="Laforsch C."/>
            <person name="Lindquist E."/>
            <person name="Lopez J."/>
            <person name="Manak J.R."/>
            <person name="Muller J."/>
            <person name="Pangilinan J."/>
            <person name="Patwardhan R.P."/>
            <person name="Pitluck S."/>
            <person name="Pritham E.J."/>
            <person name="Rechtsteiner A."/>
            <person name="Rho M."/>
            <person name="Rogozin I.B."/>
            <person name="Sakarya O."/>
            <person name="Salamov A."/>
            <person name="Schaack S."/>
            <person name="Shapiro H."/>
            <person name="Shiga Y."/>
            <person name="Skalitzky C."/>
            <person name="Smith Z."/>
            <person name="Souvorov A."/>
            <person name="Sung W."/>
            <person name="Tang Z."/>
            <person name="Tsuchiya D."/>
            <person name="Tu H."/>
            <person name="Vos H."/>
            <person name="Wang M."/>
            <person name="Wolf Y.I."/>
            <person name="Yamagata H."/>
            <person name="Yamada T."/>
            <person name="Ye Y."/>
            <person name="Shaw J.R."/>
            <person name="Andrews J."/>
            <person name="Crease T.J."/>
            <person name="Tang H."/>
            <person name="Lucas S.M."/>
            <person name="Robertson H.M."/>
            <person name="Bork P."/>
            <person name="Koonin E.V."/>
            <person name="Zdobnov E.M."/>
            <person name="Grigoriev I.V."/>
            <person name="Lynch M."/>
            <person name="Boore J.L."/>
        </authorList>
    </citation>
    <scope>NUCLEOTIDE SEQUENCE [LARGE SCALE GENOMIC DNA]</scope>
</reference>
<protein>
    <submittedName>
        <fullName evidence="1">Uncharacterized protein</fullName>
    </submittedName>
</protein>
<evidence type="ECO:0000313" key="2">
    <source>
        <dbReference type="Proteomes" id="UP000000305"/>
    </source>
</evidence>
<dbReference type="AlphaFoldDB" id="E9I1K3"/>
<dbReference type="Proteomes" id="UP000000305">
    <property type="component" value="Unassembled WGS sequence"/>
</dbReference>
<dbReference type="InParanoid" id="E9I1K3"/>
<gene>
    <name evidence="1" type="ORF">DAPPUDRAFT_120496</name>
</gene>
<keyword evidence="2" id="KW-1185">Reference proteome</keyword>
<organism evidence="1 2">
    <name type="scientific">Daphnia pulex</name>
    <name type="common">Water flea</name>
    <dbReference type="NCBI Taxonomy" id="6669"/>
    <lineage>
        <taxon>Eukaryota</taxon>
        <taxon>Metazoa</taxon>
        <taxon>Ecdysozoa</taxon>
        <taxon>Arthropoda</taxon>
        <taxon>Crustacea</taxon>
        <taxon>Branchiopoda</taxon>
        <taxon>Diplostraca</taxon>
        <taxon>Cladocera</taxon>
        <taxon>Anomopoda</taxon>
        <taxon>Daphniidae</taxon>
        <taxon>Daphnia</taxon>
    </lineage>
</organism>
<proteinExistence type="predicted"/>
<dbReference type="HOGENOM" id="CLU_585619_0_0_1"/>
<accession>E9I1K3</accession>